<organism evidence="8 9">
    <name type="scientific">Ramlibacter lithotrophicus</name>
    <dbReference type="NCBI Taxonomy" id="2606681"/>
    <lineage>
        <taxon>Bacteria</taxon>
        <taxon>Pseudomonadati</taxon>
        <taxon>Pseudomonadota</taxon>
        <taxon>Betaproteobacteria</taxon>
        <taxon>Burkholderiales</taxon>
        <taxon>Comamonadaceae</taxon>
        <taxon>Ramlibacter</taxon>
    </lineage>
</organism>
<comment type="similarity">
    <text evidence="2">Belongs to the transposase IS30 family.</text>
</comment>
<dbReference type="PROSITE" id="PS01043">
    <property type="entry name" value="TRANSPOSASE_IS30"/>
    <property type="match status" value="1"/>
</dbReference>
<dbReference type="PROSITE" id="PS50994">
    <property type="entry name" value="INTEGRASE"/>
    <property type="match status" value="1"/>
</dbReference>
<reference evidence="8 9" key="1">
    <citation type="journal article" date="2020" name="Nature">
        <title>Bacterial chemolithoautotrophy via manganese oxidation.</title>
        <authorList>
            <person name="Yu H."/>
            <person name="Leadbetter J.R."/>
        </authorList>
    </citation>
    <scope>NUCLEOTIDE SEQUENCE [LARGE SCALE GENOMIC DNA]</scope>
    <source>
        <strain evidence="8 9">RBP-1</strain>
    </source>
</reference>
<evidence type="ECO:0000256" key="1">
    <source>
        <dbReference type="ARBA" id="ARBA00002190"/>
    </source>
</evidence>
<accession>A0A7X6DL26</accession>
<evidence type="ECO:0000256" key="2">
    <source>
        <dbReference type="ARBA" id="ARBA00006363"/>
    </source>
</evidence>
<evidence type="ECO:0000256" key="5">
    <source>
        <dbReference type="ARBA" id="ARBA00023172"/>
    </source>
</evidence>
<proteinExistence type="inferred from homology"/>
<comment type="caution">
    <text evidence="8">The sequence shown here is derived from an EMBL/GenBank/DDBJ whole genome shotgun (WGS) entry which is preliminary data.</text>
</comment>
<sequence>MARARRRLTIQESRELWRRWKQGQTLAQIGAALGGRAKSSLFTVLQKSGGVAPPQRTRSSRHLSAQEREEISRGLVAGESVRWIARQLGRSPSTISREIARNGGAQQYRAAAADQRAWREAERPKPCVLANNERLRSVVAQRLQHDWSPQQIAGWLKVIHHNEPAMQISHETIYRSLFIQARGLLKKELLGHLRSARAIRRGKTTTFKGHPRGLVDAISIRERPAEAEDRAVPGHWEGDLIAGSRNTHIATLVERRSRYVVLVRVANRESATVVEALTQQVQRLPEGLMATLTWDQGKEMAAHKRFTIATDVKVYFCDPRSPWQRGSNENTNGLLRQYFPKGTDLSGFTQEQLDAVADRLNTRPRKTLGYRTPADKLAETVATTG</sequence>
<feature type="region of interest" description="Disordered" evidence="6">
    <location>
        <begin position="48"/>
        <end position="68"/>
    </location>
</feature>
<evidence type="ECO:0000256" key="3">
    <source>
        <dbReference type="ARBA" id="ARBA00022578"/>
    </source>
</evidence>
<dbReference type="PANTHER" id="PTHR10948:SF23">
    <property type="entry name" value="TRANSPOSASE INSI FOR INSERTION SEQUENCE ELEMENT IS30A-RELATED"/>
    <property type="match status" value="1"/>
</dbReference>
<name>A0A7X6DL26_9BURK</name>
<dbReference type="InterPro" id="IPR001598">
    <property type="entry name" value="Transposase_IS30_CS"/>
</dbReference>
<dbReference type="NCBIfam" id="NF033563">
    <property type="entry name" value="transpos_IS30"/>
    <property type="match status" value="1"/>
</dbReference>
<dbReference type="AlphaFoldDB" id="A0A7X6DL26"/>
<evidence type="ECO:0000313" key="9">
    <source>
        <dbReference type="Proteomes" id="UP000521868"/>
    </source>
</evidence>
<dbReference type="GO" id="GO:0006313">
    <property type="term" value="P:DNA transposition"/>
    <property type="evidence" value="ECO:0007669"/>
    <property type="project" value="InterPro"/>
</dbReference>
<dbReference type="SUPFAM" id="SSF53098">
    <property type="entry name" value="Ribonuclease H-like"/>
    <property type="match status" value="1"/>
</dbReference>
<evidence type="ECO:0000256" key="6">
    <source>
        <dbReference type="SAM" id="MobiDB-lite"/>
    </source>
</evidence>
<dbReference type="InterPro" id="IPR036397">
    <property type="entry name" value="RNaseH_sf"/>
</dbReference>
<dbReference type="InterPro" id="IPR012337">
    <property type="entry name" value="RNaseH-like_sf"/>
</dbReference>
<evidence type="ECO:0000256" key="4">
    <source>
        <dbReference type="ARBA" id="ARBA00023125"/>
    </source>
</evidence>
<evidence type="ECO:0000259" key="7">
    <source>
        <dbReference type="PROSITE" id="PS50994"/>
    </source>
</evidence>
<dbReference type="Gene3D" id="3.30.420.10">
    <property type="entry name" value="Ribonuclease H-like superfamily/Ribonuclease H"/>
    <property type="match status" value="1"/>
</dbReference>
<dbReference type="GO" id="GO:0004803">
    <property type="term" value="F:transposase activity"/>
    <property type="evidence" value="ECO:0007669"/>
    <property type="project" value="InterPro"/>
</dbReference>
<dbReference type="InterPro" id="IPR053392">
    <property type="entry name" value="Transposase_IS30-like"/>
</dbReference>
<keyword evidence="3" id="KW-0815">Transposition</keyword>
<dbReference type="InterPro" id="IPR051917">
    <property type="entry name" value="Transposase-Integrase"/>
</dbReference>
<feature type="domain" description="Integrase catalytic" evidence="7">
    <location>
        <begin position="220"/>
        <end position="381"/>
    </location>
</feature>
<dbReference type="InterPro" id="IPR025246">
    <property type="entry name" value="IS30-like_HTH"/>
</dbReference>
<keyword evidence="5" id="KW-0233">DNA recombination</keyword>
<keyword evidence="9" id="KW-1185">Reference proteome</keyword>
<dbReference type="Pfam" id="PF13936">
    <property type="entry name" value="HTH_38"/>
    <property type="match status" value="1"/>
</dbReference>
<gene>
    <name evidence="8" type="ORF">RAMLITH_25305</name>
</gene>
<protein>
    <submittedName>
        <fullName evidence="8">IS30 family transposase</fullName>
    </submittedName>
</protein>
<dbReference type="EMBL" id="VTOX01000024">
    <property type="protein sequence ID" value="NKE69135.1"/>
    <property type="molecule type" value="Genomic_DNA"/>
</dbReference>
<dbReference type="GO" id="GO:0015074">
    <property type="term" value="P:DNA integration"/>
    <property type="evidence" value="ECO:0007669"/>
    <property type="project" value="InterPro"/>
</dbReference>
<evidence type="ECO:0000313" key="8">
    <source>
        <dbReference type="EMBL" id="NKE69135.1"/>
    </source>
</evidence>
<dbReference type="RefSeq" id="WP_168110276.1">
    <property type="nucleotide sequence ID" value="NZ_VTOX01000024.1"/>
</dbReference>
<dbReference type="InterPro" id="IPR001584">
    <property type="entry name" value="Integrase_cat-core"/>
</dbReference>
<dbReference type="GO" id="GO:0003677">
    <property type="term" value="F:DNA binding"/>
    <property type="evidence" value="ECO:0007669"/>
    <property type="project" value="UniProtKB-KW"/>
</dbReference>
<keyword evidence="4" id="KW-0238">DNA-binding</keyword>
<comment type="function">
    <text evidence="1">Required for the transposition of the insertion element.</text>
</comment>
<dbReference type="Pfam" id="PF00665">
    <property type="entry name" value="rve"/>
    <property type="match status" value="1"/>
</dbReference>
<dbReference type="Proteomes" id="UP000521868">
    <property type="component" value="Unassembled WGS sequence"/>
</dbReference>
<dbReference type="PANTHER" id="PTHR10948">
    <property type="entry name" value="TRANSPOSASE"/>
    <property type="match status" value="1"/>
</dbReference>
<dbReference type="GO" id="GO:0005829">
    <property type="term" value="C:cytosol"/>
    <property type="evidence" value="ECO:0007669"/>
    <property type="project" value="TreeGrafter"/>
</dbReference>